<evidence type="ECO:0000259" key="3">
    <source>
        <dbReference type="Pfam" id="PF08541"/>
    </source>
</evidence>
<feature type="domain" description="Beta-ketoacyl-[acyl-carrier-protein] synthase III C-terminal" evidence="3">
    <location>
        <begin position="265"/>
        <end position="323"/>
    </location>
</feature>
<reference evidence="5 6" key="1">
    <citation type="submission" date="2023-05" db="EMBL/GenBank/DDBJ databases">
        <title>Actinoplanes sp. NEAU-A12 genome sequencing.</title>
        <authorList>
            <person name="Wang Z.-S."/>
        </authorList>
    </citation>
    <scope>NUCLEOTIDE SEQUENCE [LARGE SCALE GENOMIC DNA]</scope>
    <source>
        <strain evidence="5 6">NEAU-A12</strain>
    </source>
</reference>
<dbReference type="EMBL" id="JASCTH010000010">
    <property type="protein sequence ID" value="MDI6100399.1"/>
    <property type="molecule type" value="Genomic_DNA"/>
</dbReference>
<evidence type="ECO:0000313" key="6">
    <source>
        <dbReference type="Proteomes" id="UP001241758"/>
    </source>
</evidence>
<dbReference type="PANTHER" id="PTHR34069">
    <property type="entry name" value="3-OXOACYL-[ACYL-CARRIER-PROTEIN] SYNTHASE 3"/>
    <property type="match status" value="1"/>
</dbReference>
<keyword evidence="1" id="KW-0808">Transferase</keyword>
<accession>A0ABT6WKZ6</accession>
<dbReference type="PANTHER" id="PTHR34069:SF2">
    <property type="entry name" value="BETA-KETOACYL-[ACYL-CARRIER-PROTEIN] SYNTHASE III"/>
    <property type="match status" value="1"/>
</dbReference>
<dbReference type="InterPro" id="IPR013747">
    <property type="entry name" value="ACP_syn_III_C"/>
</dbReference>
<keyword evidence="6" id="KW-1185">Reference proteome</keyword>
<name>A0ABT6WKZ6_9ACTN</name>
<protein>
    <submittedName>
        <fullName evidence="5">Ketoacyl-ACP synthase III family protein</fullName>
    </submittedName>
</protein>
<comment type="caution">
    <text evidence="5">The sequence shown here is derived from an EMBL/GenBank/DDBJ whole genome shotgun (WGS) entry which is preliminary data.</text>
</comment>
<dbReference type="Pfam" id="PF08545">
    <property type="entry name" value="ACP_syn_III"/>
    <property type="match status" value="1"/>
</dbReference>
<feature type="domain" description="Beta-ketoacyl-[acyl-carrier-protein] synthase III N-terminal" evidence="4">
    <location>
        <begin position="102"/>
        <end position="174"/>
    </location>
</feature>
<evidence type="ECO:0000256" key="2">
    <source>
        <dbReference type="ARBA" id="ARBA00023315"/>
    </source>
</evidence>
<evidence type="ECO:0000313" key="5">
    <source>
        <dbReference type="EMBL" id="MDI6100399.1"/>
    </source>
</evidence>
<organism evidence="5 6">
    <name type="scientific">Actinoplanes sandaracinus</name>
    <dbReference type="NCBI Taxonomy" id="3045177"/>
    <lineage>
        <taxon>Bacteria</taxon>
        <taxon>Bacillati</taxon>
        <taxon>Actinomycetota</taxon>
        <taxon>Actinomycetes</taxon>
        <taxon>Micromonosporales</taxon>
        <taxon>Micromonosporaceae</taxon>
        <taxon>Actinoplanes</taxon>
    </lineage>
</organism>
<dbReference type="RefSeq" id="WP_282761146.1">
    <property type="nucleotide sequence ID" value="NZ_JASCTH010000010.1"/>
</dbReference>
<sequence>MRLTGLSLHAAHLHLPAHRETADPRTVSRDGYRALTVSADLPPPELAVRAATGALVAARWPASTLDLVAHAWIHHQGHDFWSPAHYLAHRLGAARALPVGVRQMCNGGVAALELAATRIMADPATERALVTTADRFAAPAFDRWRADYGVAYGDGATALLLARGDGPYRLLSVASTAAPELELMHRGDDSFGASPGAVIDVRRTKRAFLAAGHGPRFTRTANDAVCRVVRQALAEAGEPRVHAVALPRLGGAVLDDGYRPGLRAAGLRRAAVLRFGRGTGHLGAGDAAANLAEMAHLRLLRPGQVALVLSAGAGFTWSCLVVRCAY</sequence>
<gene>
    <name evidence="5" type="ORF">QLQ12_17465</name>
</gene>
<dbReference type="InterPro" id="IPR016039">
    <property type="entry name" value="Thiolase-like"/>
</dbReference>
<dbReference type="Pfam" id="PF08541">
    <property type="entry name" value="ACP_syn_III_C"/>
    <property type="match status" value="1"/>
</dbReference>
<dbReference type="InterPro" id="IPR013751">
    <property type="entry name" value="ACP_syn_III_N"/>
</dbReference>
<keyword evidence="2" id="KW-0012">Acyltransferase</keyword>
<proteinExistence type="predicted"/>
<dbReference type="Gene3D" id="3.40.47.10">
    <property type="match status" value="2"/>
</dbReference>
<evidence type="ECO:0000259" key="4">
    <source>
        <dbReference type="Pfam" id="PF08545"/>
    </source>
</evidence>
<dbReference type="CDD" id="cd00827">
    <property type="entry name" value="init_cond_enzymes"/>
    <property type="match status" value="1"/>
</dbReference>
<dbReference type="Proteomes" id="UP001241758">
    <property type="component" value="Unassembled WGS sequence"/>
</dbReference>
<dbReference type="SUPFAM" id="SSF53901">
    <property type="entry name" value="Thiolase-like"/>
    <property type="match status" value="1"/>
</dbReference>
<evidence type="ECO:0000256" key="1">
    <source>
        <dbReference type="ARBA" id="ARBA00022679"/>
    </source>
</evidence>